<feature type="region of interest" description="Disordered" evidence="1">
    <location>
        <begin position="359"/>
        <end position="385"/>
    </location>
</feature>
<evidence type="ECO:0000256" key="1">
    <source>
        <dbReference type="SAM" id="MobiDB-lite"/>
    </source>
</evidence>
<protein>
    <submittedName>
        <fullName evidence="2">Uncharacterized protein</fullName>
    </submittedName>
</protein>
<dbReference type="OrthoDB" id="3250101at2759"/>
<proteinExistence type="predicted"/>
<comment type="caution">
    <text evidence="2">The sequence shown here is derived from an EMBL/GenBank/DDBJ whole genome shotgun (WGS) entry which is preliminary data.</text>
</comment>
<dbReference type="AlphaFoldDB" id="A0A9Q3HJC4"/>
<evidence type="ECO:0000313" key="3">
    <source>
        <dbReference type="Proteomes" id="UP000765509"/>
    </source>
</evidence>
<evidence type="ECO:0000313" key="2">
    <source>
        <dbReference type="EMBL" id="MBW0507536.1"/>
    </source>
</evidence>
<sequence>MEDGGASTSFQWLTSTLDTLIESPEADITSIPVVRPESFPAGNNRDIPVSLQELVYGSKAEGVGTSAKSLDRHNALLSSIEEVHGPRRNRRTSEGLDTHVLQGTSPTDKSLIEKPRNVVRGPEEEVGPRKRQQPSGISLSLHKQKSSSRNAKQGQPNPKEQSEGQAKGKGKGKIQVEQALPTELQNSQEREDSYGQCVKYGMNSYGTQKQGGGKIEPIISKEVDLVSPVTHVDTCNKEISAKINNFEYIQQKLGREILILRKFCGDLEHAIRSRCIEPFSTEDYINAMEGIKTRIKIGSNWYKPPMDNKTIGKPIPKPNNPHDKALLKCHKCVSTSHLENTCPKNTRINEIEIDKIEDTKETNNVSLHDSESEPSKEEEVPDESSIENINVSFEVMEVHTHLPQYSDEFMDLIHVQDAQMQRTKPARGKGYTSGASYFTNIVINNREAKLHLYSGAFGTCVGKDYLDKIYTNWKESLMPIEGINFSSASQDMHPLGIFEAAMIFHHPAGSIRL</sequence>
<feature type="region of interest" description="Disordered" evidence="1">
    <location>
        <begin position="78"/>
        <end position="173"/>
    </location>
</feature>
<dbReference type="EMBL" id="AVOT02019773">
    <property type="protein sequence ID" value="MBW0507536.1"/>
    <property type="molecule type" value="Genomic_DNA"/>
</dbReference>
<name>A0A9Q3HJC4_9BASI</name>
<reference evidence="2" key="1">
    <citation type="submission" date="2021-03" db="EMBL/GenBank/DDBJ databases">
        <title>Draft genome sequence of rust myrtle Austropuccinia psidii MF-1, a brazilian biotype.</title>
        <authorList>
            <person name="Quecine M.C."/>
            <person name="Pachon D.M.R."/>
            <person name="Bonatelli M.L."/>
            <person name="Correr F.H."/>
            <person name="Franceschini L.M."/>
            <person name="Leite T.F."/>
            <person name="Margarido G.R.A."/>
            <person name="Almeida C.A."/>
            <person name="Ferrarezi J.A."/>
            <person name="Labate C.A."/>
        </authorList>
    </citation>
    <scope>NUCLEOTIDE SEQUENCE</scope>
    <source>
        <strain evidence="2">MF-1</strain>
    </source>
</reference>
<feature type="compositionally biased region" description="Basic and acidic residues" evidence="1">
    <location>
        <begin position="368"/>
        <end position="378"/>
    </location>
</feature>
<gene>
    <name evidence="2" type="ORF">O181_047251</name>
</gene>
<accession>A0A9Q3HJC4</accession>
<organism evidence="2 3">
    <name type="scientific">Austropuccinia psidii MF-1</name>
    <dbReference type="NCBI Taxonomy" id="1389203"/>
    <lineage>
        <taxon>Eukaryota</taxon>
        <taxon>Fungi</taxon>
        <taxon>Dikarya</taxon>
        <taxon>Basidiomycota</taxon>
        <taxon>Pucciniomycotina</taxon>
        <taxon>Pucciniomycetes</taxon>
        <taxon>Pucciniales</taxon>
        <taxon>Sphaerophragmiaceae</taxon>
        <taxon>Austropuccinia</taxon>
    </lineage>
</organism>
<feature type="compositionally biased region" description="Polar residues" evidence="1">
    <location>
        <begin position="147"/>
        <end position="159"/>
    </location>
</feature>
<dbReference type="Proteomes" id="UP000765509">
    <property type="component" value="Unassembled WGS sequence"/>
</dbReference>
<keyword evidence="3" id="KW-1185">Reference proteome</keyword>
<feature type="compositionally biased region" description="Basic and acidic residues" evidence="1">
    <location>
        <begin position="81"/>
        <end position="97"/>
    </location>
</feature>
<feature type="compositionally biased region" description="Basic and acidic residues" evidence="1">
    <location>
        <begin position="110"/>
        <end position="128"/>
    </location>
</feature>